<dbReference type="Proteomes" id="UP000000450">
    <property type="component" value="Chromosome"/>
</dbReference>
<dbReference type="InterPro" id="IPR051156">
    <property type="entry name" value="Mito/Outer_Membr_Metalloprot"/>
</dbReference>
<sequence length="374" mass="39865">MVLAHWFDGRSSRPRAVQVRLLPAPDGPALELHVPGAPPRRFAHRAVAWPEAWNARRPQPKLVVDLGDDGSLEIDDPAAWQAALDAAGHRPGLAQRMQTRWGVFAVVLVLAVAGLFAFYRHGTPWLAAQLTRHVPLAWEVALAQSALAQMDAGTLKPTTLTPARQAALRARFDALLAASPAALQRYGGYAPHYTLAFRSGLGPNAFALPGGTVVMTDALVETARAQHLEDDALVGVLAHEIGHVAHRHTTRMLVEQGVLQVGLGLALGDVSGLVATGSSLLTGLAYSRTHEREADCHALALMRHAGLPTAPMGDLLLAMLRDEDSTTPSPQAGKAPSTPEDPPQSHGLWTLLSTHPDTLERATALRAGRAPYCS</sequence>
<dbReference type="GO" id="GO:0051603">
    <property type="term" value="P:proteolysis involved in protein catabolic process"/>
    <property type="evidence" value="ECO:0007669"/>
    <property type="project" value="TreeGrafter"/>
</dbReference>
<evidence type="ECO:0000256" key="3">
    <source>
        <dbReference type="ARBA" id="ARBA00022801"/>
    </source>
</evidence>
<evidence type="ECO:0000256" key="1">
    <source>
        <dbReference type="ARBA" id="ARBA00022670"/>
    </source>
</evidence>
<keyword evidence="12" id="KW-1185">Reference proteome</keyword>
<evidence type="ECO:0000259" key="10">
    <source>
        <dbReference type="Pfam" id="PF23368"/>
    </source>
</evidence>
<dbReference type="GO" id="GO:0046872">
    <property type="term" value="F:metal ion binding"/>
    <property type="evidence" value="ECO:0007669"/>
    <property type="project" value="UniProtKB-KW"/>
</dbReference>
<dbReference type="InterPro" id="IPR001915">
    <property type="entry name" value="Peptidase_M48"/>
</dbReference>
<dbReference type="PANTHER" id="PTHR22726">
    <property type="entry name" value="METALLOENDOPEPTIDASE OMA1"/>
    <property type="match status" value="1"/>
</dbReference>
<keyword evidence="8" id="KW-0812">Transmembrane</keyword>
<keyword evidence="3 6" id="KW-0378">Hydrolase</keyword>
<keyword evidence="1 6" id="KW-0645">Protease</keyword>
<dbReference type="GO" id="GO:0016020">
    <property type="term" value="C:membrane"/>
    <property type="evidence" value="ECO:0007669"/>
    <property type="project" value="TreeGrafter"/>
</dbReference>
<dbReference type="RefSeq" id="WP_015914282.1">
    <property type="nucleotide sequence ID" value="NC_011992.1"/>
</dbReference>
<keyword evidence="8" id="KW-0472">Membrane</keyword>
<evidence type="ECO:0000256" key="4">
    <source>
        <dbReference type="ARBA" id="ARBA00022833"/>
    </source>
</evidence>
<organism evidence="11 12">
    <name type="scientific">Acidovorax ebreus (strain TPSY)</name>
    <name type="common">Diaphorobacter sp. (strain TPSY)</name>
    <dbReference type="NCBI Taxonomy" id="535289"/>
    <lineage>
        <taxon>Bacteria</taxon>
        <taxon>Pseudomonadati</taxon>
        <taxon>Pseudomonadota</taxon>
        <taxon>Betaproteobacteria</taxon>
        <taxon>Burkholderiales</taxon>
        <taxon>Comamonadaceae</taxon>
        <taxon>Diaphorobacter</taxon>
    </lineage>
</organism>
<evidence type="ECO:0000259" key="9">
    <source>
        <dbReference type="Pfam" id="PF01435"/>
    </source>
</evidence>
<evidence type="ECO:0000256" key="2">
    <source>
        <dbReference type="ARBA" id="ARBA00022723"/>
    </source>
</evidence>
<dbReference type="EMBL" id="CP001392">
    <property type="protein sequence ID" value="ACM34437.1"/>
    <property type="molecule type" value="Genomic_DNA"/>
</dbReference>
<feature type="domain" description="DUF7092" evidence="10">
    <location>
        <begin position="1"/>
        <end position="86"/>
    </location>
</feature>
<evidence type="ECO:0000256" key="6">
    <source>
        <dbReference type="RuleBase" id="RU003983"/>
    </source>
</evidence>
<dbReference type="CDD" id="cd07332">
    <property type="entry name" value="M48C_Oma1_like"/>
    <property type="match status" value="1"/>
</dbReference>
<feature type="region of interest" description="Disordered" evidence="7">
    <location>
        <begin position="324"/>
        <end position="349"/>
    </location>
</feature>
<comment type="cofactor">
    <cofactor evidence="6">
        <name>Zn(2+)</name>
        <dbReference type="ChEBI" id="CHEBI:29105"/>
    </cofactor>
    <text evidence="6">Binds 1 zinc ion per subunit.</text>
</comment>
<feature type="transmembrane region" description="Helical" evidence="8">
    <location>
        <begin position="101"/>
        <end position="119"/>
    </location>
</feature>
<evidence type="ECO:0000313" key="12">
    <source>
        <dbReference type="Proteomes" id="UP000000450"/>
    </source>
</evidence>
<comment type="similarity">
    <text evidence="6">Belongs to the peptidase M48 family.</text>
</comment>
<keyword evidence="8" id="KW-1133">Transmembrane helix</keyword>
<dbReference type="Pfam" id="PF01435">
    <property type="entry name" value="Peptidase_M48"/>
    <property type="match status" value="1"/>
</dbReference>
<evidence type="ECO:0000256" key="8">
    <source>
        <dbReference type="SAM" id="Phobius"/>
    </source>
</evidence>
<keyword evidence="5 6" id="KW-0482">Metalloprotease</keyword>
<reference evidence="11 12" key="1">
    <citation type="journal article" date="2010" name="J. Bacteriol.">
        <title>Completed genome sequence of the anaerobic iron-oxidizing bacterium Acidovorax ebreus strain TPSY.</title>
        <authorList>
            <person name="Byrne-Bailey K.G."/>
            <person name="Weber K.A."/>
            <person name="Chair A.H."/>
            <person name="Bose S."/>
            <person name="Knox T."/>
            <person name="Spanbauer T.L."/>
            <person name="Chertkov O."/>
            <person name="Coates J.D."/>
        </authorList>
    </citation>
    <scope>NUCLEOTIDE SEQUENCE [LARGE SCALE GENOMIC DNA]</scope>
    <source>
        <strain evidence="11 12">TPSY</strain>
    </source>
</reference>
<dbReference type="Pfam" id="PF23368">
    <property type="entry name" value="DUF7092"/>
    <property type="match status" value="1"/>
</dbReference>
<keyword evidence="2" id="KW-0479">Metal-binding</keyword>
<protein>
    <submittedName>
        <fullName evidence="11">Peptidase M48 Ste24p</fullName>
    </submittedName>
</protein>
<dbReference type="AlphaFoldDB" id="A0A9J9UCC1"/>
<dbReference type="KEGG" id="dia:Dtpsy_3004"/>
<keyword evidence="4 6" id="KW-0862">Zinc</keyword>
<evidence type="ECO:0000313" key="11">
    <source>
        <dbReference type="EMBL" id="ACM34437.1"/>
    </source>
</evidence>
<dbReference type="Gene3D" id="3.30.2010.10">
    <property type="entry name" value="Metalloproteases ('zincins'), catalytic domain"/>
    <property type="match status" value="1"/>
</dbReference>
<feature type="domain" description="Peptidase M48" evidence="9">
    <location>
        <begin position="197"/>
        <end position="367"/>
    </location>
</feature>
<evidence type="ECO:0000256" key="5">
    <source>
        <dbReference type="ARBA" id="ARBA00023049"/>
    </source>
</evidence>
<evidence type="ECO:0000256" key="7">
    <source>
        <dbReference type="SAM" id="MobiDB-lite"/>
    </source>
</evidence>
<dbReference type="GO" id="GO:0004222">
    <property type="term" value="F:metalloendopeptidase activity"/>
    <property type="evidence" value="ECO:0007669"/>
    <property type="project" value="InterPro"/>
</dbReference>
<proteinExistence type="inferred from homology"/>
<dbReference type="PANTHER" id="PTHR22726:SF24">
    <property type="entry name" value="M48 FAMILY METALLOPEPTIDASE"/>
    <property type="match status" value="1"/>
</dbReference>
<accession>A0A9J9UCC1</accession>
<name>A0A9J9UCC1_ACIET</name>
<dbReference type="InterPro" id="IPR055518">
    <property type="entry name" value="DUF7092"/>
</dbReference>
<gene>
    <name evidence="11" type="ordered locus">Dtpsy_3004</name>
</gene>